<dbReference type="Gene3D" id="2.60.40.10">
    <property type="entry name" value="Immunoglobulins"/>
    <property type="match status" value="1"/>
</dbReference>
<feature type="domain" description="NodB homology" evidence="2">
    <location>
        <begin position="203"/>
        <end position="290"/>
    </location>
</feature>
<dbReference type="EMBL" id="JAIMJA010000016">
    <property type="protein sequence ID" value="MCE2596171.1"/>
    <property type="molecule type" value="Genomic_DNA"/>
</dbReference>
<dbReference type="Pfam" id="PF01522">
    <property type="entry name" value="Polysacc_deac_1"/>
    <property type="match status" value="1"/>
</dbReference>
<dbReference type="Pfam" id="PF08329">
    <property type="entry name" value="ChitinaseA_N"/>
    <property type="match status" value="1"/>
</dbReference>
<keyword evidence="5" id="KW-1185">Reference proteome</keyword>
<evidence type="ECO:0000313" key="4">
    <source>
        <dbReference type="EMBL" id="MCE2596171.1"/>
    </source>
</evidence>
<dbReference type="InterPro" id="IPR036573">
    <property type="entry name" value="CBM_sf_5/12"/>
</dbReference>
<dbReference type="InterPro" id="IPR011330">
    <property type="entry name" value="Glyco_hydro/deAcase_b/a-brl"/>
</dbReference>
<evidence type="ECO:0000256" key="1">
    <source>
        <dbReference type="SAM" id="SignalP"/>
    </source>
</evidence>
<dbReference type="SUPFAM" id="SSF81296">
    <property type="entry name" value="E set domains"/>
    <property type="match status" value="1"/>
</dbReference>
<feature type="signal peptide" evidence="1">
    <location>
        <begin position="1"/>
        <end position="20"/>
    </location>
</feature>
<protein>
    <submittedName>
        <fullName evidence="4">Polysaccharide deacetylase family protein</fullName>
    </submittedName>
</protein>
<dbReference type="Gene3D" id="3.20.20.370">
    <property type="entry name" value="Glycoside hydrolase/deacetylase"/>
    <property type="match status" value="1"/>
</dbReference>
<dbReference type="InterPro" id="IPR013783">
    <property type="entry name" value="Ig-like_fold"/>
</dbReference>
<dbReference type="SUPFAM" id="SSF88713">
    <property type="entry name" value="Glycoside hydrolase/deacetylase"/>
    <property type="match status" value="1"/>
</dbReference>
<dbReference type="RefSeq" id="WP_233053823.1">
    <property type="nucleotide sequence ID" value="NZ_JAIMJA010000016.1"/>
</dbReference>
<proteinExistence type="predicted"/>
<feature type="domain" description="Chitinase A N-terminal" evidence="3">
    <location>
        <begin position="41"/>
        <end position="111"/>
    </location>
</feature>
<dbReference type="SUPFAM" id="SSF51055">
    <property type="entry name" value="Carbohydrate binding domain"/>
    <property type="match status" value="1"/>
</dbReference>
<comment type="caution">
    <text evidence="4">The sequence shown here is derived from an EMBL/GenBank/DDBJ whole genome shotgun (WGS) entry which is preliminary data.</text>
</comment>
<reference evidence="4 5" key="1">
    <citation type="journal article" date="2022" name="Environ. Microbiol. Rep.">
        <title>Eco-phylogenetic analyses reveal divergent evolution of vitamin B12 metabolism in the marine bacterial family 'Psychromonadaceae'.</title>
        <authorList>
            <person name="Jin X."/>
            <person name="Yang Y."/>
            <person name="Cao H."/>
            <person name="Gao B."/>
            <person name="Zhao Z."/>
        </authorList>
    </citation>
    <scope>NUCLEOTIDE SEQUENCE [LARGE SCALE GENOMIC DNA]</scope>
    <source>
        <strain evidence="4 5">MKS20</strain>
    </source>
</reference>
<dbReference type="InterPro" id="IPR013540">
    <property type="entry name" value="ChitinaseA_N"/>
</dbReference>
<sequence length="495" mass="54332">MAKLTYLAGLMTILCGTAVAAPNPAQLDVLPTKTSVYETHTVSWNMWWGENAQQWRLLNNGEEICFGELVVNGNSKQSASCQTQFLPGENQLQVSLCNDDGCTNSATHKVIAEEPELLAWQAEIAYPAGSFILVGKKIYQAQWWTKNEQPPAKVWAFVTEQGAALSAQVATWKDNAQAAYTIQHDDLCAYITDGIIHNGIPELEARGLQGSVGVIAGNCADYHWQAVEKFAAAGHEIFNHSWMHVSPVGDTWSDAVEISQAQQKIEQHAPAAIEFYAFPEDQATQGSIAALKAEPNLIGMRSVNYWQARGVNDANTFDPYFIKNDLFTNSGIWSVYEGSDDILRAYVDDAVAKGGWALRTFHGVEDTSWEMVPLTRYQGHLDYVKALVDKGKLWVAGASDIIRYGMSRRSCATQTDAQYNGNLVVSFDLSDAQCQKYLADETELTLVVNTDQDVSGLSASYLNAAQEQPKVTVVSATQYLVNVKPHAGSVVLMAK</sequence>
<dbReference type="CDD" id="cd12215">
    <property type="entry name" value="ChiC_BD"/>
    <property type="match status" value="1"/>
</dbReference>
<evidence type="ECO:0000259" key="3">
    <source>
        <dbReference type="Pfam" id="PF08329"/>
    </source>
</evidence>
<name>A0ABS8WEV4_9GAMM</name>
<dbReference type="Gene3D" id="2.10.10.20">
    <property type="entry name" value="Carbohydrate-binding module superfamily 5/12"/>
    <property type="match status" value="1"/>
</dbReference>
<keyword evidence="1" id="KW-0732">Signal</keyword>
<feature type="chain" id="PRO_5047174284" evidence="1">
    <location>
        <begin position="21"/>
        <end position="495"/>
    </location>
</feature>
<dbReference type="InterPro" id="IPR014756">
    <property type="entry name" value="Ig_E-set"/>
</dbReference>
<evidence type="ECO:0000259" key="2">
    <source>
        <dbReference type="Pfam" id="PF01522"/>
    </source>
</evidence>
<accession>A0ABS8WEV4</accession>
<evidence type="ECO:0000313" key="5">
    <source>
        <dbReference type="Proteomes" id="UP001201273"/>
    </source>
</evidence>
<organism evidence="4 5">
    <name type="scientific">Motilimonas cestriensis</name>
    <dbReference type="NCBI Taxonomy" id="2742685"/>
    <lineage>
        <taxon>Bacteria</taxon>
        <taxon>Pseudomonadati</taxon>
        <taxon>Pseudomonadota</taxon>
        <taxon>Gammaproteobacteria</taxon>
        <taxon>Alteromonadales</taxon>
        <taxon>Alteromonadales genera incertae sedis</taxon>
        <taxon>Motilimonas</taxon>
    </lineage>
</organism>
<dbReference type="InterPro" id="IPR002509">
    <property type="entry name" value="NODB_dom"/>
</dbReference>
<dbReference type="Proteomes" id="UP001201273">
    <property type="component" value="Unassembled WGS sequence"/>
</dbReference>
<gene>
    <name evidence="4" type="ORF">K6Y31_15260</name>
</gene>